<reference evidence="1" key="1">
    <citation type="submission" date="2022-06" db="EMBL/GenBank/DDBJ databases">
        <title>Draft genome sequences of Pectobacterium carotovorum subsp. carotovorum str. NBRC12380.</title>
        <authorList>
            <person name="Wakabayashi Y."/>
            <person name="Kojima K."/>
        </authorList>
    </citation>
    <scope>NUCLEOTIDE SEQUENCE</scope>
    <source>
        <strain evidence="1">NBRC 12380</strain>
    </source>
</reference>
<organism evidence="2 4">
    <name type="scientific">Pectobacterium carotovorum subsp. carotovorum</name>
    <name type="common">Erwinia carotovora subsp. carotovora</name>
    <dbReference type="NCBI Taxonomy" id="555"/>
    <lineage>
        <taxon>Bacteria</taxon>
        <taxon>Pseudomonadati</taxon>
        <taxon>Pseudomonadota</taxon>
        <taxon>Gammaproteobacteria</taxon>
        <taxon>Enterobacterales</taxon>
        <taxon>Pectobacteriaceae</taxon>
        <taxon>Pectobacterium</taxon>
    </lineage>
</organism>
<dbReference type="Gene3D" id="2.30.110.20">
    <property type="entry name" value="Hcp1-like"/>
    <property type="match status" value="1"/>
</dbReference>
<dbReference type="InterPro" id="IPR052947">
    <property type="entry name" value="T6SS_Hcp1_domain"/>
</dbReference>
<dbReference type="NCBIfam" id="TIGR03344">
    <property type="entry name" value="VI_effect_Hcp1"/>
    <property type="match status" value="1"/>
</dbReference>
<dbReference type="InterPro" id="IPR008514">
    <property type="entry name" value="T6SS_Hcp"/>
</dbReference>
<proteinExistence type="predicted"/>
<dbReference type="PANTHER" id="PTHR34319">
    <property type="entry name" value="MAJOR EXPORTED PROTEIN"/>
    <property type="match status" value="1"/>
</dbReference>
<name>A0AAI9PEJ4_PECCC</name>
<dbReference type="RefSeq" id="WP_161502953.1">
    <property type="nucleotide sequence ID" value="NZ_BRLF01000003.1"/>
</dbReference>
<dbReference type="Proteomes" id="UP001058167">
    <property type="component" value="Unassembled WGS sequence"/>
</dbReference>
<evidence type="ECO:0000313" key="1">
    <source>
        <dbReference type="EMBL" id="GKX47051.1"/>
    </source>
</evidence>
<comment type="caution">
    <text evidence="2">The sequence shown here is derived from an EMBL/GenBank/DDBJ whole genome shotgun (WGS) entry which is preliminary data.</text>
</comment>
<dbReference type="AlphaFoldDB" id="A0AAI9PEJ4"/>
<dbReference type="EMBL" id="BSRL01000003">
    <property type="protein sequence ID" value="GLV69498.1"/>
    <property type="molecule type" value="Genomic_DNA"/>
</dbReference>
<dbReference type="Pfam" id="PF05638">
    <property type="entry name" value="T6SS_HCP"/>
    <property type="match status" value="1"/>
</dbReference>
<accession>A0AAI9PEJ4</accession>
<evidence type="ECO:0000313" key="4">
    <source>
        <dbReference type="Proteomes" id="UP001165145"/>
    </source>
</evidence>
<dbReference type="Proteomes" id="UP001165145">
    <property type="component" value="Unassembled WGS sequence"/>
</dbReference>
<gene>
    <name evidence="2" type="ORF">Pcaca03_19420</name>
    <name evidence="1" type="ORF">SOASR016_18030</name>
</gene>
<protein>
    <recommendedName>
        <fullName evidence="5">Hcp family type VI secretion system effector</fullName>
    </recommendedName>
</protein>
<evidence type="ECO:0008006" key="5">
    <source>
        <dbReference type="Google" id="ProtNLM"/>
    </source>
</evidence>
<evidence type="ECO:0000313" key="3">
    <source>
        <dbReference type="Proteomes" id="UP001058167"/>
    </source>
</evidence>
<sequence length="159" mass="17668">MANIIYATVNGKKQGLISAGCSTFSSIGNKYQNGHEDQIMVLAFEHGITRDHNVSHGPISFIKPIDKSSPLFGMAISDNEYLDIDFFFYRTASGGGLELFYSVKLIDANIIRVNVVYPHAINHSDNQPEEIITFRYKSISWSHVIAGTSGYSIWTEMGV</sequence>
<dbReference type="EMBL" id="BRLF01000003">
    <property type="protein sequence ID" value="GKX47051.1"/>
    <property type="molecule type" value="Genomic_DNA"/>
</dbReference>
<reference evidence="2" key="2">
    <citation type="submission" date="2023-02" db="EMBL/GenBank/DDBJ databases">
        <title>Pectobacterium carotovorum subsp. carotovorum NBRC 12380.</title>
        <authorList>
            <person name="Ichikawa N."/>
            <person name="Sato H."/>
            <person name="Tonouchi N."/>
        </authorList>
    </citation>
    <scope>NUCLEOTIDE SEQUENCE</scope>
    <source>
        <strain evidence="2">NBRC 12380</strain>
    </source>
</reference>
<dbReference type="SUPFAM" id="SSF141452">
    <property type="entry name" value="Hcp1-like"/>
    <property type="match status" value="1"/>
</dbReference>
<evidence type="ECO:0000313" key="2">
    <source>
        <dbReference type="EMBL" id="GLV69498.1"/>
    </source>
</evidence>
<dbReference type="GeneID" id="61349933"/>
<dbReference type="PANTHER" id="PTHR34319:SF7">
    <property type="entry name" value="HNH ENDONUCLEASE DOMAIN-CONTAINING PROTEIN"/>
    <property type="match status" value="1"/>
</dbReference>
<dbReference type="InterPro" id="IPR036624">
    <property type="entry name" value="Hcp1-lik_sf"/>
</dbReference>
<keyword evidence="3" id="KW-1185">Reference proteome</keyword>